<evidence type="ECO:0000313" key="1">
    <source>
        <dbReference type="EMBL" id="KAG5581712.1"/>
    </source>
</evidence>
<dbReference type="OrthoDB" id="1752289at2759"/>
<dbReference type="AlphaFoldDB" id="A0A9J5X3S9"/>
<keyword evidence="2" id="KW-1185">Reference proteome</keyword>
<gene>
    <name evidence="1" type="ORF">H5410_052339</name>
</gene>
<name>A0A9J5X3S9_SOLCO</name>
<accession>A0A9J5X3S9</accession>
<comment type="caution">
    <text evidence="1">The sequence shown here is derived from an EMBL/GenBank/DDBJ whole genome shotgun (WGS) entry which is preliminary data.</text>
</comment>
<dbReference type="Proteomes" id="UP000824120">
    <property type="component" value="Chromosome 10"/>
</dbReference>
<organism evidence="1 2">
    <name type="scientific">Solanum commersonii</name>
    <name type="common">Commerson's wild potato</name>
    <name type="synonym">Commerson's nightshade</name>
    <dbReference type="NCBI Taxonomy" id="4109"/>
    <lineage>
        <taxon>Eukaryota</taxon>
        <taxon>Viridiplantae</taxon>
        <taxon>Streptophyta</taxon>
        <taxon>Embryophyta</taxon>
        <taxon>Tracheophyta</taxon>
        <taxon>Spermatophyta</taxon>
        <taxon>Magnoliopsida</taxon>
        <taxon>eudicotyledons</taxon>
        <taxon>Gunneridae</taxon>
        <taxon>Pentapetalae</taxon>
        <taxon>asterids</taxon>
        <taxon>lamiids</taxon>
        <taxon>Solanales</taxon>
        <taxon>Solanaceae</taxon>
        <taxon>Solanoideae</taxon>
        <taxon>Solaneae</taxon>
        <taxon>Solanum</taxon>
    </lineage>
</organism>
<dbReference type="EMBL" id="JACXVP010000010">
    <property type="protein sequence ID" value="KAG5581712.1"/>
    <property type="molecule type" value="Genomic_DNA"/>
</dbReference>
<proteinExistence type="predicted"/>
<evidence type="ECO:0000313" key="2">
    <source>
        <dbReference type="Proteomes" id="UP000824120"/>
    </source>
</evidence>
<reference evidence="1 2" key="1">
    <citation type="submission" date="2020-09" db="EMBL/GenBank/DDBJ databases">
        <title>De no assembly of potato wild relative species, Solanum commersonii.</title>
        <authorList>
            <person name="Cho K."/>
        </authorList>
    </citation>
    <scope>NUCLEOTIDE SEQUENCE [LARGE SCALE GENOMIC DNA]</scope>
    <source>
        <strain evidence="1">LZ3.2</strain>
        <tissue evidence="1">Leaf</tissue>
    </source>
</reference>
<sequence length="116" mass="13363">MYGIWQKLKDVKRSLKIWISTIRHLGQARDIIEMEKTVKANLEKWINIEESIVKQKSKGSMATTGGWNTTYFHASLKNRLLVSCATQMHVVSQMIMKDGPILNRIQQAQLIAHLSR</sequence>
<protein>
    <submittedName>
        <fullName evidence="1">Uncharacterized protein</fullName>
    </submittedName>
</protein>